<accession>A0AAN7LQS0</accession>
<evidence type="ECO:0000313" key="4">
    <source>
        <dbReference type="EMBL" id="KAK4790392.1"/>
    </source>
</evidence>
<dbReference type="PROSITE" id="PS50067">
    <property type="entry name" value="KINESIN_MOTOR_2"/>
    <property type="match status" value="1"/>
</dbReference>
<dbReference type="InterPro" id="IPR027417">
    <property type="entry name" value="P-loop_NTPase"/>
</dbReference>
<dbReference type="GO" id="GO:0051231">
    <property type="term" value="P:spindle elongation"/>
    <property type="evidence" value="ECO:0007669"/>
    <property type="project" value="TreeGrafter"/>
</dbReference>
<evidence type="ECO:0000313" key="5">
    <source>
        <dbReference type="Proteomes" id="UP001346149"/>
    </source>
</evidence>
<dbReference type="GO" id="GO:0003777">
    <property type="term" value="F:microtubule motor activity"/>
    <property type="evidence" value="ECO:0007669"/>
    <property type="project" value="InterPro"/>
</dbReference>
<evidence type="ECO:0000256" key="2">
    <source>
        <dbReference type="PROSITE-ProRule" id="PRU00283"/>
    </source>
</evidence>
<dbReference type="Proteomes" id="UP001346149">
    <property type="component" value="Unassembled WGS sequence"/>
</dbReference>
<comment type="caution">
    <text evidence="4">The sequence shown here is derived from an EMBL/GenBank/DDBJ whole genome shotgun (WGS) entry which is preliminary data.</text>
</comment>
<name>A0AAN7LQS0_TRANT</name>
<evidence type="ECO:0000256" key="1">
    <source>
        <dbReference type="ARBA" id="ARBA00023175"/>
    </source>
</evidence>
<dbReference type="InterPro" id="IPR027640">
    <property type="entry name" value="Kinesin-like_fam"/>
</dbReference>
<dbReference type="AlphaFoldDB" id="A0AAN7LQS0"/>
<dbReference type="Pfam" id="PF00225">
    <property type="entry name" value="Kinesin"/>
    <property type="match status" value="1"/>
</dbReference>
<dbReference type="EMBL" id="JAXQNO010000010">
    <property type="protein sequence ID" value="KAK4790392.1"/>
    <property type="molecule type" value="Genomic_DNA"/>
</dbReference>
<dbReference type="GO" id="GO:0005875">
    <property type="term" value="C:microtubule associated complex"/>
    <property type="evidence" value="ECO:0007669"/>
    <property type="project" value="TreeGrafter"/>
</dbReference>
<protein>
    <recommendedName>
        <fullName evidence="3">Kinesin motor domain-containing protein</fullName>
    </recommendedName>
</protein>
<reference evidence="4 5" key="1">
    <citation type="journal article" date="2023" name="Hortic Res">
        <title>Pangenome of water caltrop reveals structural variations and asymmetric subgenome divergence after allopolyploidization.</title>
        <authorList>
            <person name="Zhang X."/>
            <person name="Chen Y."/>
            <person name="Wang L."/>
            <person name="Yuan Y."/>
            <person name="Fang M."/>
            <person name="Shi L."/>
            <person name="Lu R."/>
            <person name="Comes H.P."/>
            <person name="Ma Y."/>
            <person name="Chen Y."/>
            <person name="Huang G."/>
            <person name="Zhou Y."/>
            <person name="Zheng Z."/>
            <person name="Qiu Y."/>
        </authorList>
    </citation>
    <scope>NUCLEOTIDE SEQUENCE [LARGE SCALE GENOMIC DNA]</scope>
    <source>
        <strain evidence="4">F231</strain>
    </source>
</reference>
<dbReference type="SUPFAM" id="SSF52540">
    <property type="entry name" value="P-loop containing nucleoside triphosphate hydrolases"/>
    <property type="match status" value="1"/>
</dbReference>
<feature type="domain" description="Kinesin motor" evidence="3">
    <location>
        <begin position="84"/>
        <end position="130"/>
    </location>
</feature>
<dbReference type="GO" id="GO:0007052">
    <property type="term" value="P:mitotic spindle organization"/>
    <property type="evidence" value="ECO:0007669"/>
    <property type="project" value="TreeGrafter"/>
</dbReference>
<comment type="similarity">
    <text evidence="2">Belongs to the TRAFAC class myosin-kinesin ATPase superfamily. Kinesin family.</text>
</comment>
<dbReference type="Gene3D" id="3.40.850.10">
    <property type="entry name" value="Kinesin motor domain"/>
    <property type="match status" value="1"/>
</dbReference>
<dbReference type="PANTHER" id="PTHR47969">
    <property type="entry name" value="CHROMOSOME-ASSOCIATED KINESIN KIF4A-RELATED"/>
    <property type="match status" value="1"/>
</dbReference>
<keyword evidence="1" id="KW-0505">Motor protein</keyword>
<evidence type="ECO:0000259" key="3">
    <source>
        <dbReference type="PROSITE" id="PS50067"/>
    </source>
</evidence>
<proteinExistence type="inferred from homology"/>
<dbReference type="InterPro" id="IPR036961">
    <property type="entry name" value="Kinesin_motor_dom_sf"/>
</dbReference>
<gene>
    <name evidence="4" type="ORF">SAY86_017696</name>
</gene>
<dbReference type="InterPro" id="IPR001752">
    <property type="entry name" value="Kinesin_motor_dom"/>
</dbReference>
<dbReference type="GO" id="GO:0007018">
    <property type="term" value="P:microtubule-based movement"/>
    <property type="evidence" value="ECO:0007669"/>
    <property type="project" value="InterPro"/>
</dbReference>
<comment type="caution">
    <text evidence="2">Lacks conserved residue(s) required for the propagation of feature annotation.</text>
</comment>
<organism evidence="4 5">
    <name type="scientific">Trapa natans</name>
    <name type="common">Water chestnut</name>
    <dbReference type="NCBI Taxonomy" id="22666"/>
    <lineage>
        <taxon>Eukaryota</taxon>
        <taxon>Viridiplantae</taxon>
        <taxon>Streptophyta</taxon>
        <taxon>Embryophyta</taxon>
        <taxon>Tracheophyta</taxon>
        <taxon>Spermatophyta</taxon>
        <taxon>Magnoliopsida</taxon>
        <taxon>eudicotyledons</taxon>
        <taxon>Gunneridae</taxon>
        <taxon>Pentapetalae</taxon>
        <taxon>rosids</taxon>
        <taxon>malvids</taxon>
        <taxon>Myrtales</taxon>
        <taxon>Lythraceae</taxon>
        <taxon>Trapa</taxon>
    </lineage>
</organism>
<sequence length="130" mass="14901">MGNPGRLSLFFGNQYSRYRFPLSEVSLEQLGLSLLFFLSASGMRELLMYEGGRDCRGKLHRLGYMDPRRKGNDGYRILENNLLNKSLYALQNVVTALTADESYLPFRESKLTRLLQDSLGGVNRLYLWPA</sequence>
<dbReference type="GO" id="GO:0008017">
    <property type="term" value="F:microtubule binding"/>
    <property type="evidence" value="ECO:0007669"/>
    <property type="project" value="InterPro"/>
</dbReference>
<keyword evidence="5" id="KW-1185">Reference proteome</keyword>
<dbReference type="PANTHER" id="PTHR47969:SF9">
    <property type="entry name" value="KINESIN-LIKE PROTEIN"/>
    <property type="match status" value="1"/>
</dbReference>
<dbReference type="GO" id="GO:0005524">
    <property type="term" value="F:ATP binding"/>
    <property type="evidence" value="ECO:0007669"/>
    <property type="project" value="InterPro"/>
</dbReference>